<dbReference type="Proteomes" id="UP000653305">
    <property type="component" value="Unassembled WGS sequence"/>
</dbReference>
<organism evidence="2 3">
    <name type="scientific">Phtheirospermum japonicum</name>
    <dbReference type="NCBI Taxonomy" id="374723"/>
    <lineage>
        <taxon>Eukaryota</taxon>
        <taxon>Viridiplantae</taxon>
        <taxon>Streptophyta</taxon>
        <taxon>Embryophyta</taxon>
        <taxon>Tracheophyta</taxon>
        <taxon>Spermatophyta</taxon>
        <taxon>Magnoliopsida</taxon>
        <taxon>eudicotyledons</taxon>
        <taxon>Gunneridae</taxon>
        <taxon>Pentapetalae</taxon>
        <taxon>asterids</taxon>
        <taxon>lamiids</taxon>
        <taxon>Lamiales</taxon>
        <taxon>Orobanchaceae</taxon>
        <taxon>Orobanchaceae incertae sedis</taxon>
        <taxon>Phtheirospermum</taxon>
    </lineage>
</organism>
<feature type="region of interest" description="Disordered" evidence="1">
    <location>
        <begin position="1"/>
        <end position="29"/>
    </location>
</feature>
<accession>A0A830BFJ3</accession>
<feature type="region of interest" description="Disordered" evidence="1">
    <location>
        <begin position="59"/>
        <end position="88"/>
    </location>
</feature>
<feature type="compositionally biased region" description="Basic and acidic residues" evidence="1">
    <location>
        <begin position="61"/>
        <end position="84"/>
    </location>
</feature>
<proteinExistence type="predicted"/>
<evidence type="ECO:0000313" key="3">
    <source>
        <dbReference type="Proteomes" id="UP000653305"/>
    </source>
</evidence>
<gene>
    <name evidence="2" type="ORF">PHJA_000412600</name>
</gene>
<name>A0A830BFJ3_9LAMI</name>
<evidence type="ECO:0000256" key="1">
    <source>
        <dbReference type="SAM" id="MobiDB-lite"/>
    </source>
</evidence>
<feature type="compositionally biased region" description="Pro residues" evidence="1">
    <location>
        <begin position="20"/>
        <end position="29"/>
    </location>
</feature>
<sequence>MLQTAKALRRVQPHTTAAQTPPPTPPPPSLLLLRRLGHHHRHHLLLLLHAAALLLRRHRGREHEGGPGVWPDRRRERGGGERLRRPVSGLPAVHAADDSRERNILEGRSERAVELFLAA</sequence>
<comment type="caution">
    <text evidence="2">The sequence shown here is derived from an EMBL/GenBank/DDBJ whole genome shotgun (WGS) entry which is preliminary data.</text>
</comment>
<keyword evidence="3" id="KW-1185">Reference proteome</keyword>
<dbReference type="AlphaFoldDB" id="A0A830BFJ3"/>
<dbReference type="EMBL" id="BMAC01000050">
    <property type="protein sequence ID" value="GFP82695.1"/>
    <property type="molecule type" value="Genomic_DNA"/>
</dbReference>
<protein>
    <submittedName>
        <fullName evidence="2">Transcription repressor ofp6</fullName>
    </submittedName>
</protein>
<reference evidence="2" key="1">
    <citation type="submission" date="2020-07" db="EMBL/GenBank/DDBJ databases">
        <title>Ethylene signaling mediates host invasion by parasitic plants.</title>
        <authorList>
            <person name="Yoshida S."/>
        </authorList>
    </citation>
    <scope>NUCLEOTIDE SEQUENCE</scope>
    <source>
        <strain evidence="2">Okayama</strain>
    </source>
</reference>
<evidence type="ECO:0000313" key="2">
    <source>
        <dbReference type="EMBL" id="GFP82695.1"/>
    </source>
</evidence>